<comment type="caution">
    <text evidence="1">The sequence shown here is derived from an EMBL/GenBank/DDBJ whole genome shotgun (WGS) entry which is preliminary data.</text>
</comment>
<sequence>MLGLRQPVTWEMVGNALNLVYGNDSMMFYNNNAHNVDQSGASFLSGSPPFLAYPQFHQKQFLTSNHYNLGYHNQPMSNVNHLQAHALHRPWMQQSTQQPHAAVTNQSSQGMQTCMKLQQVNATSDIEDNGRKYSDDDMSEDGMSGERTIKRQKKSAQMASGINGVTFPVSTASNLPRPDIERSALKVNTSIQYSQDRDDIISSNAVRYAETRYAFPPFIVVLDGHPQVDKIKDELCLHFADKHNFKLEFEGIKTNYRREMIFFVKNRESFICLFDAEKWPVTLGGLNFKKTLPRRLPPQCSLVLHDVSLSKNIDELLNEMQLAYPDIDNAFRINNKEKKPTKLVRIDIRSVKTLNDLVQARCMYIDYVRYRVSEYIAPVKVLLCSKCFGIGHFKRECKQDLPVCKVCGLAFQDLELHRGNGGCSGVSKCVRYQGSHASNDGRCPSIITYRAALTKTMLPVFKSNKQMNQLNQFNQNDNDFPKLGSSSNALNVWNQTAHNDNLNSLAQKVNSMEILIVKIADMQQQISEQQVLIQEQQQMILQQQSDQQKCVTFCNSEIMKINKKLAINEINVNFHQNYIFNLMEPMFLQFVELAKALQQKNIIKDNGVWDKIKQLSDHHTNLQDQYMICNEQRSKLLKTLSNDDQMLIQ</sequence>
<gene>
    <name evidence="1" type="ORF">GPM918_LOCUS33194</name>
    <name evidence="2" type="ORF">SRO942_LOCUS33877</name>
</gene>
<dbReference type="OrthoDB" id="7608935at2759"/>
<accession>A0A815KSE3</accession>
<dbReference type="EMBL" id="CAJOBC010082871">
    <property type="protein sequence ID" value="CAF4293493.1"/>
    <property type="molecule type" value="Genomic_DNA"/>
</dbReference>
<keyword evidence="3" id="KW-1185">Reference proteome</keyword>
<evidence type="ECO:0000313" key="1">
    <source>
        <dbReference type="EMBL" id="CAF1399499.1"/>
    </source>
</evidence>
<proteinExistence type="predicted"/>
<evidence type="ECO:0000313" key="3">
    <source>
        <dbReference type="Proteomes" id="UP000663829"/>
    </source>
</evidence>
<name>A0A815KSE3_9BILA</name>
<dbReference type="Proteomes" id="UP000663829">
    <property type="component" value="Unassembled WGS sequence"/>
</dbReference>
<dbReference type="Proteomes" id="UP000681722">
    <property type="component" value="Unassembled WGS sequence"/>
</dbReference>
<evidence type="ECO:0008006" key="4">
    <source>
        <dbReference type="Google" id="ProtNLM"/>
    </source>
</evidence>
<dbReference type="AlphaFoldDB" id="A0A815KSE3"/>
<protein>
    <recommendedName>
        <fullName evidence="4">CCHC-type domain-containing protein</fullName>
    </recommendedName>
</protein>
<dbReference type="EMBL" id="CAJNOQ010017448">
    <property type="protein sequence ID" value="CAF1399499.1"/>
    <property type="molecule type" value="Genomic_DNA"/>
</dbReference>
<reference evidence="1" key="1">
    <citation type="submission" date="2021-02" db="EMBL/GenBank/DDBJ databases">
        <authorList>
            <person name="Nowell W R."/>
        </authorList>
    </citation>
    <scope>NUCLEOTIDE SEQUENCE</scope>
</reference>
<organism evidence="1 3">
    <name type="scientific">Didymodactylos carnosus</name>
    <dbReference type="NCBI Taxonomy" id="1234261"/>
    <lineage>
        <taxon>Eukaryota</taxon>
        <taxon>Metazoa</taxon>
        <taxon>Spiralia</taxon>
        <taxon>Gnathifera</taxon>
        <taxon>Rotifera</taxon>
        <taxon>Eurotatoria</taxon>
        <taxon>Bdelloidea</taxon>
        <taxon>Philodinida</taxon>
        <taxon>Philodinidae</taxon>
        <taxon>Didymodactylos</taxon>
    </lineage>
</organism>
<evidence type="ECO:0000313" key="2">
    <source>
        <dbReference type="EMBL" id="CAF4293493.1"/>
    </source>
</evidence>